<dbReference type="OrthoDB" id="2187496at2759"/>
<feature type="non-terminal residue" evidence="4">
    <location>
        <position position="1"/>
    </location>
</feature>
<comment type="caution">
    <text evidence="4">The sequence shown here is derived from an EMBL/GenBank/DDBJ whole genome shotgun (WGS) entry which is preliminary data.</text>
</comment>
<keyword evidence="2" id="KW-0677">Repeat</keyword>
<name>S8E330_9LAMI</name>
<evidence type="ECO:0000313" key="5">
    <source>
        <dbReference type="Proteomes" id="UP000015453"/>
    </source>
</evidence>
<organism evidence="4 5">
    <name type="scientific">Genlisea aurea</name>
    <dbReference type="NCBI Taxonomy" id="192259"/>
    <lineage>
        <taxon>Eukaryota</taxon>
        <taxon>Viridiplantae</taxon>
        <taxon>Streptophyta</taxon>
        <taxon>Embryophyta</taxon>
        <taxon>Tracheophyta</taxon>
        <taxon>Spermatophyta</taxon>
        <taxon>Magnoliopsida</taxon>
        <taxon>eudicotyledons</taxon>
        <taxon>Gunneridae</taxon>
        <taxon>Pentapetalae</taxon>
        <taxon>asterids</taxon>
        <taxon>lamiids</taxon>
        <taxon>Lamiales</taxon>
        <taxon>Lentibulariaceae</taxon>
        <taxon>Genlisea</taxon>
    </lineage>
</organism>
<dbReference type="CDD" id="cd17039">
    <property type="entry name" value="Ubl_ubiquitin_like"/>
    <property type="match status" value="1"/>
</dbReference>
<dbReference type="SMART" id="SM00364">
    <property type="entry name" value="LRR_BAC"/>
    <property type="match status" value="5"/>
</dbReference>
<feature type="non-terminal residue" evidence="4">
    <location>
        <position position="366"/>
    </location>
</feature>
<dbReference type="Pfam" id="PF00240">
    <property type="entry name" value="ubiquitin"/>
    <property type="match status" value="1"/>
</dbReference>
<dbReference type="SMART" id="SM00369">
    <property type="entry name" value="LRR_TYP"/>
    <property type="match status" value="6"/>
</dbReference>
<accession>S8E330</accession>
<dbReference type="Proteomes" id="UP000015453">
    <property type="component" value="Unassembled WGS sequence"/>
</dbReference>
<dbReference type="InterPro" id="IPR032675">
    <property type="entry name" value="LRR_dom_sf"/>
</dbReference>
<dbReference type="InterPro" id="IPR003591">
    <property type="entry name" value="Leu-rich_rpt_typical-subtyp"/>
</dbReference>
<reference evidence="4 5" key="1">
    <citation type="journal article" date="2013" name="BMC Genomics">
        <title>The miniature genome of a carnivorous plant Genlisea aurea contains a low number of genes and short non-coding sequences.</title>
        <authorList>
            <person name="Leushkin E.V."/>
            <person name="Sutormin R.A."/>
            <person name="Nabieva E.R."/>
            <person name="Penin A.A."/>
            <person name="Kondrashov A.S."/>
            <person name="Logacheva M.D."/>
        </authorList>
    </citation>
    <scope>NUCLEOTIDE SEQUENCE [LARGE SCALE GENOMIC DNA]</scope>
</reference>
<dbReference type="SUPFAM" id="SSF52058">
    <property type="entry name" value="L domain-like"/>
    <property type="match status" value="1"/>
</dbReference>
<dbReference type="InterPro" id="IPR029071">
    <property type="entry name" value="Ubiquitin-like_domsf"/>
</dbReference>
<dbReference type="EMBL" id="AUSU01003539">
    <property type="protein sequence ID" value="EPS66682.1"/>
    <property type="molecule type" value="Genomic_DNA"/>
</dbReference>
<dbReference type="GO" id="GO:0051707">
    <property type="term" value="P:response to other organism"/>
    <property type="evidence" value="ECO:0007669"/>
    <property type="project" value="UniProtKB-ARBA"/>
</dbReference>
<dbReference type="Gene3D" id="3.80.10.10">
    <property type="entry name" value="Ribonuclease Inhibitor"/>
    <property type="match status" value="2"/>
</dbReference>
<dbReference type="SUPFAM" id="SSF54236">
    <property type="entry name" value="Ubiquitin-like"/>
    <property type="match status" value="1"/>
</dbReference>
<dbReference type="InterPro" id="IPR050216">
    <property type="entry name" value="LRR_domain-containing"/>
</dbReference>
<dbReference type="Gene3D" id="3.10.20.90">
    <property type="entry name" value="Phosphatidylinositol 3-kinase Catalytic Subunit, Chain A, domain 1"/>
    <property type="match status" value="1"/>
</dbReference>
<dbReference type="PROSITE" id="PS51450">
    <property type="entry name" value="LRR"/>
    <property type="match status" value="1"/>
</dbReference>
<sequence length="366" mass="40688">RKLKLQIKFAGRSIPVEVPDESSVKDLKCVLHPLTDVLPRGQKLISKGRVLSDELTLASSKLTDGDKVMLIASMGLHQGEAPMKREFPLPISRTTAVSTRGKSEKAVDSAARKRWEATGIIALSDSGLKSIPEEVWSCRDHARVLDLCQNMLHEVPIKISSLHALKKLLLSGNELSIESISWDGLASLKFLTVLQLNRNNLMGLPPTLGTLTSLKQLDISSNNLTNIPNELGFLVELQVLRAQKNRLECVPASIRGCISLVLLLFLRQVDLSYNLLAELPDTFGNLRQLKALYLANNGLKSLPATFFETCSQLSILDLHNTQITADLLRQLAGWERFDERRRLKHQKQLDFRITGSGDFDEGADKN</sequence>
<dbReference type="SMART" id="SM00213">
    <property type="entry name" value="UBQ"/>
    <property type="match status" value="1"/>
</dbReference>
<evidence type="ECO:0000259" key="3">
    <source>
        <dbReference type="PROSITE" id="PS50053"/>
    </source>
</evidence>
<keyword evidence="5" id="KW-1185">Reference proteome</keyword>
<evidence type="ECO:0000256" key="1">
    <source>
        <dbReference type="ARBA" id="ARBA00022614"/>
    </source>
</evidence>
<feature type="domain" description="Ubiquitin-like" evidence="3">
    <location>
        <begin position="3"/>
        <end position="74"/>
    </location>
</feature>
<keyword evidence="1" id="KW-0433">Leucine-rich repeat</keyword>
<proteinExistence type="predicted"/>
<evidence type="ECO:0000313" key="4">
    <source>
        <dbReference type="EMBL" id="EPS66682.1"/>
    </source>
</evidence>
<dbReference type="Pfam" id="PF13855">
    <property type="entry name" value="LRR_8"/>
    <property type="match status" value="1"/>
</dbReference>
<dbReference type="GO" id="GO:0006952">
    <property type="term" value="P:defense response"/>
    <property type="evidence" value="ECO:0007669"/>
    <property type="project" value="UniProtKB-ARBA"/>
</dbReference>
<evidence type="ECO:0000256" key="2">
    <source>
        <dbReference type="ARBA" id="ARBA00022737"/>
    </source>
</evidence>
<dbReference type="Pfam" id="PF00560">
    <property type="entry name" value="LRR_1"/>
    <property type="match status" value="1"/>
</dbReference>
<dbReference type="PANTHER" id="PTHR48051:SF1">
    <property type="entry name" value="RAS SUPPRESSOR PROTEIN 1"/>
    <property type="match status" value="1"/>
</dbReference>
<dbReference type="InterPro" id="IPR000626">
    <property type="entry name" value="Ubiquitin-like_dom"/>
</dbReference>
<dbReference type="InterPro" id="IPR001611">
    <property type="entry name" value="Leu-rich_rpt"/>
</dbReference>
<dbReference type="PROSITE" id="PS50053">
    <property type="entry name" value="UBIQUITIN_2"/>
    <property type="match status" value="1"/>
</dbReference>
<dbReference type="AlphaFoldDB" id="S8E330"/>
<protein>
    <recommendedName>
        <fullName evidence="3">Ubiquitin-like domain-containing protein</fullName>
    </recommendedName>
</protein>
<dbReference type="GO" id="GO:0005737">
    <property type="term" value="C:cytoplasm"/>
    <property type="evidence" value="ECO:0007669"/>
    <property type="project" value="TreeGrafter"/>
</dbReference>
<dbReference type="PANTHER" id="PTHR48051">
    <property type="match status" value="1"/>
</dbReference>
<gene>
    <name evidence="4" type="ORF">M569_08094</name>
</gene>